<comment type="similarity">
    <text evidence="2">Belongs to the major facilitator superfamily. Monocarboxylate porter (TC 2.A.1.13) family.</text>
</comment>
<evidence type="ECO:0000313" key="9">
    <source>
        <dbReference type="EMBL" id="KIW17930.1"/>
    </source>
</evidence>
<dbReference type="CDD" id="cd17352">
    <property type="entry name" value="MFS_MCT_SLC16"/>
    <property type="match status" value="1"/>
</dbReference>
<dbReference type="GO" id="GO:0022857">
    <property type="term" value="F:transmembrane transporter activity"/>
    <property type="evidence" value="ECO:0007669"/>
    <property type="project" value="InterPro"/>
</dbReference>
<dbReference type="GO" id="GO:0016020">
    <property type="term" value="C:membrane"/>
    <property type="evidence" value="ECO:0007669"/>
    <property type="project" value="UniProtKB-SubCell"/>
</dbReference>
<dbReference type="InterPro" id="IPR020846">
    <property type="entry name" value="MFS_dom"/>
</dbReference>
<feature type="transmembrane region" description="Helical" evidence="7">
    <location>
        <begin position="396"/>
        <end position="416"/>
    </location>
</feature>
<feature type="transmembrane region" description="Helical" evidence="7">
    <location>
        <begin position="134"/>
        <end position="154"/>
    </location>
</feature>
<evidence type="ECO:0000313" key="10">
    <source>
        <dbReference type="Proteomes" id="UP000053328"/>
    </source>
</evidence>
<feature type="transmembrane region" description="Helical" evidence="7">
    <location>
        <begin position="308"/>
        <end position="327"/>
    </location>
</feature>
<sequence length="431" mass="46319">MEEKTTGEIPPREDTVLAHPVLEHPVPETQDFPDGGIQAWSTVLGSFCGLFVSLGWTNCVGIFQSYYETHQLKGLSPSRISWIPSISMFTVFLMGPFVGRAFDHWGPRYLLLLGSFLHIFGLMMTSLASKYYQFILAQAICSPVGQALVLYPSFASVATWFRTKRASAMGIVATGSSLGGVILPILVNRTLDNVGFGWAMRICAFVMFGMLIVVNLTVKSRLPPAPTSVGLMAFFRPFADPPFLLTALAAFFYSMGMFIPITFMVTYGTYVGVTPNLAGYLVSIFNGASGIGRVLSGFIADMAGNFNVSTSAACLSVIFTFALWLPSHSHATAILYATLFGMSSGSYTSITPALLAQISPITDIGLRSGILYACTSTAALTGSPIGGALIQAAGGSYWKLQIFTGVTLATGTAFYFSTKMYLAGGKFWHKV</sequence>
<keyword evidence="10" id="KW-1185">Reference proteome</keyword>
<evidence type="ECO:0000256" key="7">
    <source>
        <dbReference type="SAM" id="Phobius"/>
    </source>
</evidence>
<keyword evidence="4 7" id="KW-0812">Transmembrane</keyword>
<dbReference type="Pfam" id="PF07690">
    <property type="entry name" value="MFS_1"/>
    <property type="match status" value="1"/>
</dbReference>
<proteinExistence type="inferred from homology"/>
<dbReference type="InterPro" id="IPR050327">
    <property type="entry name" value="Proton-linked_MCT"/>
</dbReference>
<accession>A0A0D2BH34</accession>
<feature type="transmembrane region" description="Helical" evidence="7">
    <location>
        <begin position="370"/>
        <end position="390"/>
    </location>
</feature>
<organism evidence="9 10">
    <name type="scientific">Exophiala spinifera</name>
    <dbReference type="NCBI Taxonomy" id="91928"/>
    <lineage>
        <taxon>Eukaryota</taxon>
        <taxon>Fungi</taxon>
        <taxon>Dikarya</taxon>
        <taxon>Ascomycota</taxon>
        <taxon>Pezizomycotina</taxon>
        <taxon>Eurotiomycetes</taxon>
        <taxon>Chaetothyriomycetidae</taxon>
        <taxon>Chaetothyriales</taxon>
        <taxon>Herpotrichiellaceae</taxon>
        <taxon>Exophiala</taxon>
    </lineage>
</organism>
<dbReference type="VEuPathDB" id="FungiDB:PV08_05125"/>
<feature type="transmembrane region" description="Helical" evidence="7">
    <location>
        <begin position="166"/>
        <end position="186"/>
    </location>
</feature>
<feature type="transmembrane region" description="Helical" evidence="7">
    <location>
        <begin position="243"/>
        <end position="265"/>
    </location>
</feature>
<feature type="domain" description="Major facilitator superfamily (MFS) profile" evidence="8">
    <location>
        <begin position="242"/>
        <end position="431"/>
    </location>
</feature>
<evidence type="ECO:0000256" key="3">
    <source>
        <dbReference type="ARBA" id="ARBA00022448"/>
    </source>
</evidence>
<dbReference type="PANTHER" id="PTHR11360">
    <property type="entry name" value="MONOCARBOXYLATE TRANSPORTER"/>
    <property type="match status" value="1"/>
</dbReference>
<dbReference type="InterPro" id="IPR011701">
    <property type="entry name" value="MFS"/>
</dbReference>
<dbReference type="EMBL" id="KN847494">
    <property type="protein sequence ID" value="KIW17930.1"/>
    <property type="molecule type" value="Genomic_DNA"/>
</dbReference>
<dbReference type="PROSITE" id="PS50850">
    <property type="entry name" value="MFS"/>
    <property type="match status" value="1"/>
</dbReference>
<feature type="transmembrane region" description="Helical" evidence="7">
    <location>
        <begin position="43"/>
        <end position="67"/>
    </location>
</feature>
<reference evidence="9 10" key="1">
    <citation type="submission" date="2015-01" db="EMBL/GenBank/DDBJ databases">
        <title>The Genome Sequence of Exophiala spinifera CBS89968.</title>
        <authorList>
            <consortium name="The Broad Institute Genomics Platform"/>
            <person name="Cuomo C."/>
            <person name="de Hoog S."/>
            <person name="Gorbushina A."/>
            <person name="Stielow B."/>
            <person name="Teixiera M."/>
            <person name="Abouelleil A."/>
            <person name="Chapman S.B."/>
            <person name="Priest M."/>
            <person name="Young S.K."/>
            <person name="Wortman J."/>
            <person name="Nusbaum C."/>
            <person name="Birren B."/>
        </authorList>
    </citation>
    <scope>NUCLEOTIDE SEQUENCE [LARGE SCALE GENOMIC DNA]</scope>
    <source>
        <strain evidence="9 10">CBS 89968</strain>
    </source>
</reference>
<evidence type="ECO:0000259" key="8">
    <source>
        <dbReference type="PROSITE" id="PS50850"/>
    </source>
</evidence>
<dbReference type="SUPFAM" id="SSF103473">
    <property type="entry name" value="MFS general substrate transporter"/>
    <property type="match status" value="1"/>
</dbReference>
<dbReference type="GeneID" id="27332208"/>
<name>A0A0D2BH34_9EURO</name>
<keyword evidence="3" id="KW-0813">Transport</keyword>
<evidence type="ECO:0000256" key="4">
    <source>
        <dbReference type="ARBA" id="ARBA00022692"/>
    </source>
</evidence>
<evidence type="ECO:0000256" key="1">
    <source>
        <dbReference type="ARBA" id="ARBA00004141"/>
    </source>
</evidence>
<dbReference type="HOGENOM" id="CLU_001265_1_0_1"/>
<keyword evidence="6 7" id="KW-0472">Membrane</keyword>
<comment type="subcellular location">
    <subcellularLocation>
        <location evidence="1">Membrane</location>
        <topology evidence="1">Multi-pass membrane protein</topology>
    </subcellularLocation>
</comment>
<dbReference type="InterPro" id="IPR036259">
    <property type="entry name" value="MFS_trans_sf"/>
</dbReference>
<feature type="transmembrane region" description="Helical" evidence="7">
    <location>
        <begin position="333"/>
        <end position="358"/>
    </location>
</feature>
<dbReference type="Gene3D" id="1.20.1250.20">
    <property type="entry name" value="MFS general substrate transporter like domains"/>
    <property type="match status" value="2"/>
</dbReference>
<evidence type="ECO:0000256" key="6">
    <source>
        <dbReference type="ARBA" id="ARBA00023136"/>
    </source>
</evidence>
<dbReference type="AlphaFoldDB" id="A0A0D2BH34"/>
<dbReference type="RefSeq" id="XP_016238146.1">
    <property type="nucleotide sequence ID" value="XM_016379469.1"/>
</dbReference>
<dbReference type="OrthoDB" id="5667at2759"/>
<feature type="transmembrane region" description="Helical" evidence="7">
    <location>
        <begin position="79"/>
        <end position="98"/>
    </location>
</feature>
<evidence type="ECO:0000256" key="2">
    <source>
        <dbReference type="ARBA" id="ARBA00006727"/>
    </source>
</evidence>
<feature type="transmembrane region" description="Helical" evidence="7">
    <location>
        <begin position="198"/>
        <end position="218"/>
    </location>
</feature>
<gene>
    <name evidence="9" type="ORF">PV08_05125</name>
</gene>
<feature type="transmembrane region" description="Helical" evidence="7">
    <location>
        <begin position="277"/>
        <end position="296"/>
    </location>
</feature>
<dbReference type="Proteomes" id="UP000053328">
    <property type="component" value="Unassembled WGS sequence"/>
</dbReference>
<protein>
    <recommendedName>
        <fullName evidence="8">Major facilitator superfamily (MFS) profile domain-containing protein</fullName>
    </recommendedName>
</protein>
<dbReference type="PANTHER" id="PTHR11360:SF224">
    <property type="entry name" value="MAJOR FACILITATOR SUPERFAMILY (MFS) PROFILE DOMAIN-CONTAINING PROTEIN-RELATED"/>
    <property type="match status" value="1"/>
</dbReference>
<keyword evidence="5 7" id="KW-1133">Transmembrane helix</keyword>
<evidence type="ECO:0000256" key="5">
    <source>
        <dbReference type="ARBA" id="ARBA00022989"/>
    </source>
</evidence>
<feature type="transmembrane region" description="Helical" evidence="7">
    <location>
        <begin position="110"/>
        <end position="128"/>
    </location>
</feature>